<evidence type="ECO:0000256" key="1">
    <source>
        <dbReference type="ARBA" id="ARBA00022679"/>
    </source>
</evidence>
<accession>A0A061G8L7</accession>
<dbReference type="SUPFAM" id="SSF56672">
    <property type="entry name" value="DNA/RNA polymerases"/>
    <property type="match status" value="2"/>
</dbReference>
<dbReference type="InterPro" id="IPR043502">
    <property type="entry name" value="DNA/RNA_pol_sf"/>
</dbReference>
<evidence type="ECO:0000259" key="7">
    <source>
        <dbReference type="Pfam" id="PF17917"/>
    </source>
</evidence>
<keyword evidence="9" id="KW-1185">Reference proteome</keyword>
<keyword evidence="5" id="KW-0378">Hydrolase</keyword>
<name>A0A061G8L7_THECC</name>
<evidence type="ECO:0000313" key="9">
    <source>
        <dbReference type="Proteomes" id="UP000026915"/>
    </source>
</evidence>
<keyword evidence="3" id="KW-0540">Nuclease</keyword>
<feature type="domain" description="Reverse transcriptase RNase H-like" evidence="7">
    <location>
        <begin position="61"/>
        <end position="127"/>
    </location>
</feature>
<keyword evidence="4" id="KW-0255">Endonuclease</keyword>
<evidence type="ECO:0000256" key="4">
    <source>
        <dbReference type="ARBA" id="ARBA00022759"/>
    </source>
</evidence>
<keyword evidence="1" id="KW-0808">Transferase</keyword>
<dbReference type="EMBL" id="CM001884">
    <property type="protein sequence ID" value="EOY26165.1"/>
    <property type="molecule type" value="Genomic_DNA"/>
</dbReference>
<organism evidence="8 9">
    <name type="scientific">Theobroma cacao</name>
    <name type="common">Cacao</name>
    <name type="synonym">Cocoa</name>
    <dbReference type="NCBI Taxonomy" id="3641"/>
    <lineage>
        <taxon>Eukaryota</taxon>
        <taxon>Viridiplantae</taxon>
        <taxon>Streptophyta</taxon>
        <taxon>Embryophyta</taxon>
        <taxon>Tracheophyta</taxon>
        <taxon>Spermatophyta</taxon>
        <taxon>Magnoliopsida</taxon>
        <taxon>eudicotyledons</taxon>
        <taxon>Gunneridae</taxon>
        <taxon>Pentapetalae</taxon>
        <taxon>rosids</taxon>
        <taxon>malvids</taxon>
        <taxon>Malvales</taxon>
        <taxon>Malvaceae</taxon>
        <taxon>Byttnerioideae</taxon>
        <taxon>Theobroma</taxon>
    </lineage>
</organism>
<dbReference type="PANTHER" id="PTHR34072:SF57">
    <property type="entry name" value="RNA-DIRECTED DNA POLYMERASE"/>
    <property type="match status" value="1"/>
</dbReference>
<evidence type="ECO:0000313" key="8">
    <source>
        <dbReference type="EMBL" id="EOY26165.1"/>
    </source>
</evidence>
<reference evidence="8 9" key="1">
    <citation type="journal article" date="2013" name="Genome Biol.">
        <title>The genome sequence of the most widely cultivated cacao type and its use to identify candidate genes regulating pod color.</title>
        <authorList>
            <person name="Motamayor J.C."/>
            <person name="Mockaitis K."/>
            <person name="Schmutz J."/>
            <person name="Haiminen N."/>
            <person name="Iii D.L."/>
            <person name="Cornejo O."/>
            <person name="Findley S.D."/>
            <person name="Zheng P."/>
            <person name="Utro F."/>
            <person name="Royaert S."/>
            <person name="Saski C."/>
            <person name="Jenkins J."/>
            <person name="Podicheti R."/>
            <person name="Zhao M."/>
            <person name="Scheffler B.E."/>
            <person name="Stack J.C."/>
            <person name="Feltus F.A."/>
            <person name="Mustiga G.M."/>
            <person name="Amores F."/>
            <person name="Phillips W."/>
            <person name="Marelli J.P."/>
            <person name="May G.D."/>
            <person name="Shapiro H."/>
            <person name="Ma J."/>
            <person name="Bustamante C.D."/>
            <person name="Schnell R.J."/>
            <person name="Main D."/>
            <person name="Gilbert D."/>
            <person name="Parida L."/>
            <person name="Kuhn D.N."/>
        </authorList>
    </citation>
    <scope>NUCLEOTIDE SEQUENCE [LARGE SCALE GENOMIC DNA]</scope>
    <source>
        <strain evidence="9">cv. Matina 1-6</strain>
    </source>
</reference>
<evidence type="ECO:0000256" key="3">
    <source>
        <dbReference type="ARBA" id="ARBA00022722"/>
    </source>
</evidence>
<dbReference type="GO" id="GO:0016787">
    <property type="term" value="F:hydrolase activity"/>
    <property type="evidence" value="ECO:0007669"/>
    <property type="project" value="UniProtKB-KW"/>
</dbReference>
<dbReference type="AlphaFoldDB" id="A0A061G8L7"/>
<keyword evidence="6" id="KW-0695">RNA-directed DNA polymerase</keyword>
<dbReference type="Proteomes" id="UP000026915">
    <property type="component" value="Chromosome 6"/>
</dbReference>
<dbReference type="PANTHER" id="PTHR34072">
    <property type="entry name" value="ENZYMATIC POLYPROTEIN-RELATED"/>
    <property type="match status" value="1"/>
</dbReference>
<proteinExistence type="predicted"/>
<evidence type="ECO:0000256" key="5">
    <source>
        <dbReference type="ARBA" id="ARBA00022801"/>
    </source>
</evidence>
<evidence type="ECO:0000256" key="6">
    <source>
        <dbReference type="ARBA" id="ARBA00022918"/>
    </source>
</evidence>
<protein>
    <recommendedName>
        <fullName evidence="7">Reverse transcriptase RNase H-like domain-containing protein</fullName>
    </recommendedName>
</protein>
<gene>
    <name evidence="8" type="ORF">TCM_027580</name>
</gene>
<dbReference type="InterPro" id="IPR041373">
    <property type="entry name" value="RT_RNaseH"/>
</dbReference>
<dbReference type="GO" id="GO:0003964">
    <property type="term" value="F:RNA-directed DNA polymerase activity"/>
    <property type="evidence" value="ECO:0007669"/>
    <property type="project" value="UniProtKB-KW"/>
</dbReference>
<keyword evidence="2" id="KW-0548">Nucleotidyltransferase</keyword>
<sequence>MHKILLEENHKTTIEHQRRLNLIMKEVIKKDIIKWLDASIIYPICDSSWVSPVQCVPKKRVLSQRKAKILHPIYYASRTLNEAPANYTTIEKELLAIIVAFNKFRSYLVRTKVIVYTDHAATNILSRRRIQNHV</sequence>
<dbReference type="Gene3D" id="3.10.10.10">
    <property type="entry name" value="HIV Type 1 Reverse Transcriptase, subunit A, domain 1"/>
    <property type="match status" value="1"/>
</dbReference>
<evidence type="ECO:0000256" key="2">
    <source>
        <dbReference type="ARBA" id="ARBA00022695"/>
    </source>
</evidence>
<dbReference type="Gramene" id="EOY26165">
    <property type="protein sequence ID" value="EOY26165"/>
    <property type="gene ID" value="TCM_027580"/>
</dbReference>
<dbReference type="GO" id="GO:0004519">
    <property type="term" value="F:endonuclease activity"/>
    <property type="evidence" value="ECO:0007669"/>
    <property type="project" value="UniProtKB-KW"/>
</dbReference>
<dbReference type="HOGENOM" id="CLU_1899996_0_0_1"/>
<dbReference type="Pfam" id="PF17917">
    <property type="entry name" value="RT_RNaseH"/>
    <property type="match status" value="1"/>
</dbReference>